<feature type="region of interest" description="Disordered" evidence="1">
    <location>
        <begin position="1"/>
        <end position="33"/>
    </location>
</feature>
<feature type="compositionally biased region" description="Polar residues" evidence="1">
    <location>
        <begin position="10"/>
        <end position="25"/>
    </location>
</feature>
<dbReference type="EMBL" id="CH473954">
    <property type="protein sequence ID" value="EDL77013.1"/>
    <property type="molecule type" value="Genomic_DNA"/>
</dbReference>
<dbReference type="AlphaFoldDB" id="A6I3L4"/>
<evidence type="ECO:0000256" key="1">
    <source>
        <dbReference type="SAM" id="MobiDB-lite"/>
    </source>
</evidence>
<name>A6I3L4_RAT</name>
<reference evidence="2 3" key="1">
    <citation type="submission" date="2005-09" db="EMBL/GenBank/DDBJ databases">
        <authorList>
            <person name="Mural R.J."/>
            <person name="Li P.W."/>
            <person name="Adams M.D."/>
            <person name="Amanatides P.G."/>
            <person name="Baden-Tillson H."/>
            <person name="Barnstead M."/>
            <person name="Chin S.H."/>
            <person name="Dew I."/>
            <person name="Evans C.A."/>
            <person name="Ferriera S."/>
            <person name="Flanigan M."/>
            <person name="Fosler C."/>
            <person name="Glodek A."/>
            <person name="Gu Z."/>
            <person name="Holt R.A."/>
            <person name="Jennings D."/>
            <person name="Kraft C.L."/>
            <person name="Lu F."/>
            <person name="Nguyen T."/>
            <person name="Nusskern D.R."/>
            <person name="Pfannkoch C.M."/>
            <person name="Sitter C."/>
            <person name="Sutton G.G."/>
            <person name="Venter J.C."/>
            <person name="Wang Z."/>
            <person name="Woodage T."/>
            <person name="Zheng X.H."/>
            <person name="Zhong F."/>
        </authorList>
    </citation>
    <scope>NUCLEOTIDE SEQUENCE [LARGE SCALE GENOMIC DNA]</scope>
    <source>
        <strain>BN</strain>
        <strain evidence="3">Sprague-Dawley</strain>
    </source>
</reference>
<accession>A6I3L4</accession>
<sequence>MKKSNHAEQLDTSNNTHCETASSIKTKSEAEPKPFPPFSFILDLGPANILNHGPWDSLSPCQDYSAQKSLKEEKECWSIKPTDKVQRKGGGKVSQEWCFLVFPNSNSLDLWEICSLLSPG</sequence>
<protein>
    <submittedName>
        <fullName evidence="2">RCG62919</fullName>
    </submittedName>
</protein>
<proteinExistence type="predicted"/>
<organism evidence="2 3">
    <name type="scientific">Rattus norvegicus</name>
    <name type="common">Rat</name>
    <dbReference type="NCBI Taxonomy" id="10116"/>
    <lineage>
        <taxon>Eukaryota</taxon>
        <taxon>Metazoa</taxon>
        <taxon>Chordata</taxon>
        <taxon>Craniata</taxon>
        <taxon>Vertebrata</taxon>
        <taxon>Euteleostomi</taxon>
        <taxon>Mammalia</taxon>
        <taxon>Eutheria</taxon>
        <taxon>Euarchontoglires</taxon>
        <taxon>Glires</taxon>
        <taxon>Rodentia</taxon>
        <taxon>Myomorpha</taxon>
        <taxon>Muroidea</taxon>
        <taxon>Muridae</taxon>
        <taxon>Murinae</taxon>
        <taxon>Rattus</taxon>
    </lineage>
</organism>
<dbReference type="Proteomes" id="UP000234681">
    <property type="component" value="Chromosome 8"/>
</dbReference>
<evidence type="ECO:0000313" key="3">
    <source>
        <dbReference type="Proteomes" id="UP000234681"/>
    </source>
</evidence>
<evidence type="ECO:0000313" key="2">
    <source>
        <dbReference type="EMBL" id="EDL77013.1"/>
    </source>
</evidence>
<gene>
    <name evidence="2" type="ORF">rCG_62919</name>
</gene>